<comment type="caution">
    <text evidence="3">The sequence shown here is derived from an EMBL/GenBank/DDBJ whole genome shotgun (WGS) entry which is preliminary data.</text>
</comment>
<keyword evidence="2" id="KW-0472">Membrane</keyword>
<feature type="transmembrane region" description="Helical" evidence="2">
    <location>
        <begin position="96"/>
        <end position="118"/>
    </location>
</feature>
<name>A0ABS4YJA4_9MICO</name>
<evidence type="ECO:0000313" key="3">
    <source>
        <dbReference type="EMBL" id="MBP2408879.1"/>
    </source>
</evidence>
<feature type="region of interest" description="Disordered" evidence="1">
    <location>
        <begin position="1"/>
        <end position="32"/>
    </location>
</feature>
<keyword evidence="4" id="KW-1185">Reference proteome</keyword>
<evidence type="ECO:0008006" key="5">
    <source>
        <dbReference type="Google" id="ProtNLM"/>
    </source>
</evidence>
<feature type="transmembrane region" description="Helical" evidence="2">
    <location>
        <begin position="130"/>
        <end position="152"/>
    </location>
</feature>
<dbReference type="RefSeq" id="WP_209889971.1">
    <property type="nucleotide sequence ID" value="NZ_BAAAJV010000005.1"/>
</dbReference>
<dbReference type="Proteomes" id="UP000698222">
    <property type="component" value="Unassembled WGS sequence"/>
</dbReference>
<gene>
    <name evidence="3" type="ORF">JOF44_001782</name>
</gene>
<reference evidence="3 4" key="1">
    <citation type="submission" date="2021-03" db="EMBL/GenBank/DDBJ databases">
        <title>Sequencing the genomes of 1000 actinobacteria strains.</title>
        <authorList>
            <person name="Klenk H.-P."/>
        </authorList>
    </citation>
    <scope>NUCLEOTIDE SEQUENCE [LARGE SCALE GENOMIC DNA]</scope>
    <source>
        <strain evidence="3 4">DSM 14564</strain>
    </source>
</reference>
<evidence type="ECO:0000313" key="4">
    <source>
        <dbReference type="Proteomes" id="UP000698222"/>
    </source>
</evidence>
<organism evidence="3 4">
    <name type="scientific">Brachybacterium fresconis</name>
    <dbReference type="NCBI Taxonomy" id="173363"/>
    <lineage>
        <taxon>Bacteria</taxon>
        <taxon>Bacillati</taxon>
        <taxon>Actinomycetota</taxon>
        <taxon>Actinomycetes</taxon>
        <taxon>Micrococcales</taxon>
        <taxon>Dermabacteraceae</taxon>
        <taxon>Brachybacterium</taxon>
    </lineage>
</organism>
<evidence type="ECO:0000256" key="2">
    <source>
        <dbReference type="SAM" id="Phobius"/>
    </source>
</evidence>
<protein>
    <recommendedName>
        <fullName evidence="5">Integral membrane protein</fullName>
    </recommendedName>
</protein>
<keyword evidence="2" id="KW-0812">Transmembrane</keyword>
<feature type="transmembrane region" description="Helical" evidence="2">
    <location>
        <begin position="172"/>
        <end position="195"/>
    </location>
</feature>
<evidence type="ECO:0000256" key="1">
    <source>
        <dbReference type="SAM" id="MobiDB-lite"/>
    </source>
</evidence>
<proteinExistence type="predicted"/>
<accession>A0ABS4YJA4</accession>
<keyword evidence="2" id="KW-1133">Transmembrane helix</keyword>
<sequence length="203" mass="20819">MTQGKGPHEEPPAWSRTTAARTGPGPTDGGFAFAPVDTRRSSTMVTLTTWMLITVIIVIVVRLLDAAIGVAAAIAAPAMISSGTFDDGVVLVAGGAIMNLLFQTVNGLLSGALLVLAIWTTVKAAGRGRIGAIILVVALVLSPLLYLIGSVISTLVTGDAGDPAFYGDSSLAHAIFEVLRTLLVVAALIVGAVMVRRWATAQG</sequence>
<feature type="compositionally biased region" description="Basic and acidic residues" evidence="1">
    <location>
        <begin position="1"/>
        <end position="11"/>
    </location>
</feature>
<dbReference type="EMBL" id="JAGIOC010000001">
    <property type="protein sequence ID" value="MBP2408879.1"/>
    <property type="molecule type" value="Genomic_DNA"/>
</dbReference>
<feature type="transmembrane region" description="Helical" evidence="2">
    <location>
        <begin position="49"/>
        <end position="76"/>
    </location>
</feature>